<dbReference type="PROSITE" id="PS50111">
    <property type="entry name" value="CHEMOTAXIS_TRANSDUC_2"/>
    <property type="match status" value="1"/>
</dbReference>
<evidence type="ECO:0000259" key="10">
    <source>
        <dbReference type="PROSITE" id="PS51656"/>
    </source>
</evidence>
<dbReference type="SMART" id="SM00283">
    <property type="entry name" value="MA"/>
    <property type="match status" value="1"/>
</dbReference>
<evidence type="ECO:0000256" key="6">
    <source>
        <dbReference type="ARBA" id="ARBA00029447"/>
    </source>
</evidence>
<evidence type="ECO:0000313" key="12">
    <source>
        <dbReference type="Proteomes" id="UP000238916"/>
    </source>
</evidence>
<dbReference type="GO" id="GO:0051539">
    <property type="term" value="F:4 iron, 4 sulfur cluster binding"/>
    <property type="evidence" value="ECO:0007669"/>
    <property type="project" value="UniProtKB-KW"/>
</dbReference>
<dbReference type="GO" id="GO:0007165">
    <property type="term" value="P:signal transduction"/>
    <property type="evidence" value="ECO:0007669"/>
    <property type="project" value="UniProtKB-KW"/>
</dbReference>
<dbReference type="InterPro" id="IPR017900">
    <property type="entry name" value="4Fe4S_Fe_S_CS"/>
</dbReference>
<gene>
    <name evidence="11" type="ORF">SBF1_7250001</name>
</gene>
<dbReference type="InterPro" id="IPR009016">
    <property type="entry name" value="Fe_hydrogenase"/>
</dbReference>
<feature type="domain" description="Methyl-accepting transducer" evidence="8">
    <location>
        <begin position="431"/>
        <end position="568"/>
    </location>
</feature>
<dbReference type="Proteomes" id="UP000238916">
    <property type="component" value="Unassembled WGS sequence"/>
</dbReference>
<dbReference type="Gene3D" id="1.10.15.40">
    <property type="entry name" value="Electron transport complex subunit B, putative Fe-S cluster"/>
    <property type="match status" value="1"/>
</dbReference>
<dbReference type="GO" id="GO:0006935">
    <property type="term" value="P:chemotaxis"/>
    <property type="evidence" value="ECO:0007669"/>
    <property type="project" value="UniProtKB-KW"/>
</dbReference>
<organism evidence="11 12">
    <name type="scientific">Candidatus Desulfosporosinus infrequens</name>
    <dbReference type="NCBI Taxonomy" id="2043169"/>
    <lineage>
        <taxon>Bacteria</taxon>
        <taxon>Bacillati</taxon>
        <taxon>Bacillota</taxon>
        <taxon>Clostridia</taxon>
        <taxon>Eubacteriales</taxon>
        <taxon>Desulfitobacteriaceae</taxon>
        <taxon>Desulfosporosinus</taxon>
    </lineage>
</organism>
<keyword evidence="5" id="KW-0411">Iron-sulfur</keyword>
<evidence type="ECO:0000259" key="8">
    <source>
        <dbReference type="PROSITE" id="PS50111"/>
    </source>
</evidence>
<feature type="domain" description="4Fe-4S ferredoxin-type" evidence="9">
    <location>
        <begin position="37"/>
        <end position="66"/>
    </location>
</feature>
<keyword evidence="1" id="KW-0004">4Fe-4S</keyword>
<feature type="domain" description="4Fe-4S ferredoxin-type" evidence="9">
    <location>
        <begin position="4"/>
        <end position="33"/>
    </location>
</feature>
<evidence type="ECO:0000256" key="1">
    <source>
        <dbReference type="ARBA" id="ARBA00022485"/>
    </source>
</evidence>
<dbReference type="SUPFAM" id="SSF58104">
    <property type="entry name" value="Methyl-accepting chemotaxis protein (MCP) signaling domain"/>
    <property type="match status" value="1"/>
</dbReference>
<dbReference type="InterPro" id="IPR004089">
    <property type="entry name" value="MCPsignal_dom"/>
</dbReference>
<evidence type="ECO:0000259" key="9">
    <source>
        <dbReference type="PROSITE" id="PS51379"/>
    </source>
</evidence>
<dbReference type="Gene3D" id="1.10.287.950">
    <property type="entry name" value="Methyl-accepting chemotaxis protein"/>
    <property type="match status" value="1"/>
</dbReference>
<dbReference type="InterPro" id="IPR017896">
    <property type="entry name" value="4Fe4S_Fe-S-bd"/>
</dbReference>
<proteinExistence type="inferred from homology"/>
<dbReference type="PROSITE" id="PS51656">
    <property type="entry name" value="4FE4S"/>
    <property type="match status" value="1"/>
</dbReference>
<dbReference type="SUPFAM" id="SSF53920">
    <property type="entry name" value="Fe-only hydrogenase"/>
    <property type="match status" value="1"/>
</dbReference>
<dbReference type="PRINTS" id="PR00260">
    <property type="entry name" value="CHEMTRNSDUCR"/>
</dbReference>
<dbReference type="Gene3D" id="3.30.70.20">
    <property type="match status" value="1"/>
</dbReference>
<dbReference type="Pfam" id="PF00015">
    <property type="entry name" value="MCPsignal"/>
    <property type="match status" value="1"/>
</dbReference>
<accession>A0A2U3LQ03</accession>
<evidence type="ECO:0000256" key="4">
    <source>
        <dbReference type="ARBA" id="ARBA00023004"/>
    </source>
</evidence>
<dbReference type="GO" id="GO:0004888">
    <property type="term" value="F:transmembrane signaling receptor activity"/>
    <property type="evidence" value="ECO:0007669"/>
    <property type="project" value="InterPro"/>
</dbReference>
<dbReference type="Gene3D" id="3.40.50.1780">
    <property type="match status" value="1"/>
</dbReference>
<dbReference type="InterPro" id="IPR004108">
    <property type="entry name" value="Fe_hydrogenase_lsu_C"/>
</dbReference>
<dbReference type="InterPro" id="IPR004090">
    <property type="entry name" value="Chemotax_Me-accpt_rcpt"/>
</dbReference>
<dbReference type="SUPFAM" id="SSF54862">
    <property type="entry name" value="4Fe-4S ferredoxins"/>
    <property type="match status" value="1"/>
</dbReference>
<evidence type="ECO:0000256" key="3">
    <source>
        <dbReference type="ARBA" id="ARBA00022723"/>
    </source>
</evidence>
<dbReference type="PANTHER" id="PTHR43531">
    <property type="entry name" value="PROTEIN ICFG"/>
    <property type="match status" value="1"/>
</dbReference>
<dbReference type="Pfam" id="PF13237">
    <property type="entry name" value="Fer4_10"/>
    <property type="match status" value="1"/>
</dbReference>
<dbReference type="EMBL" id="OMOF01000696">
    <property type="protein sequence ID" value="SPF54017.1"/>
    <property type="molecule type" value="Genomic_DNA"/>
</dbReference>
<dbReference type="PANTHER" id="PTHR43531:SF11">
    <property type="entry name" value="METHYL-ACCEPTING CHEMOTAXIS PROTEIN 3"/>
    <property type="match status" value="1"/>
</dbReference>
<dbReference type="InterPro" id="IPR051310">
    <property type="entry name" value="MCP_chemotaxis"/>
</dbReference>
<keyword evidence="7" id="KW-0807">Transducer</keyword>
<reference evidence="12" key="1">
    <citation type="submission" date="2018-02" db="EMBL/GenBank/DDBJ databases">
        <authorList>
            <person name="Hausmann B."/>
        </authorList>
    </citation>
    <scope>NUCLEOTIDE SEQUENCE [LARGE SCALE GENOMIC DNA]</scope>
    <source>
        <strain evidence="12">Peat soil MAG SbF1</strain>
    </source>
</reference>
<dbReference type="GO" id="GO:0005886">
    <property type="term" value="C:plasma membrane"/>
    <property type="evidence" value="ECO:0007669"/>
    <property type="project" value="TreeGrafter"/>
</dbReference>
<name>A0A2U3LQ03_9FIRM</name>
<dbReference type="Pfam" id="PF02906">
    <property type="entry name" value="Fe_hyd_lg_C"/>
    <property type="match status" value="1"/>
</dbReference>
<dbReference type="AlphaFoldDB" id="A0A2U3LQ03"/>
<dbReference type="Pfam" id="PF04060">
    <property type="entry name" value="FeS"/>
    <property type="match status" value="1"/>
</dbReference>
<evidence type="ECO:0000256" key="5">
    <source>
        <dbReference type="ARBA" id="ARBA00023014"/>
    </source>
</evidence>
<keyword evidence="3" id="KW-0479">Metal-binding</keyword>
<evidence type="ECO:0000256" key="7">
    <source>
        <dbReference type="PROSITE-ProRule" id="PRU00284"/>
    </source>
</evidence>
<dbReference type="InterPro" id="IPR007202">
    <property type="entry name" value="4Fe-4S_dom"/>
</dbReference>
<sequence length="632" mass="71047">MLNIHINTNVEKCQGCNKCIRVCPVNANSAYLLDNKIKVTIDPKKCIECGKCIQVCDHEARTYLDDTEIFFTDLKQGRKLTILTAPAIRTNIPEYKRLFGYLQSLGVNLIYDVSFGADICTWAYLKIITEKKLTTVIAQPCPAIVNYIERFKPNLLEQLSPVHSPMLCTAIYVKNYLKDTSDIAMLSPCIAKKSEFESTYNLIKYNVTYKSLINYLSENNVSLNKYEEKKFNDIPCSLGYLFSRPGGLKENVEAYVPGAWVKQVEGQESAYHYLNTYSDRVAKQKPVPLLVDILNCSHGCNIGTASCISDEAIDDIDSEFNKMKQEKLSNKIGKWFRKKTRVAWMAEYFDKNLNIADFYRTYHTDRVVTQSKELTSKDYDTIFASMFKTDKQSQNINCTACGCNTCNDMAKAIFNGENVSFNCIDFTRKAAMLEQTDKNDAMHQVLNDLKQLGEERLANAENLKQNAEIIRTSVSEIASANMESAAKLNIMANKVNDALLTASTFRDSVNQMKQKIDNFSASSGEIINISSQTNLLSLNASIEAARAGEHGLGFSVVAKEVQKLAEKSNIVVKSTINDEHTMLVLIENMDAVSVILESDMTSMSNEVSQFLTFIEGLSVKGQEILDTVEEFR</sequence>
<feature type="domain" description="4Fe-4S" evidence="10">
    <location>
        <begin position="378"/>
        <end position="448"/>
    </location>
</feature>
<dbReference type="GO" id="GO:0046872">
    <property type="term" value="F:metal ion binding"/>
    <property type="evidence" value="ECO:0007669"/>
    <property type="project" value="UniProtKB-KW"/>
</dbReference>
<keyword evidence="2" id="KW-0145">Chemotaxis</keyword>
<comment type="similarity">
    <text evidence="6">Belongs to the methyl-accepting chemotaxis (MCP) protein family.</text>
</comment>
<protein>
    <submittedName>
        <fullName evidence="11">Methyl-accepting chemotaxis protein</fullName>
    </submittedName>
</protein>
<keyword evidence="4" id="KW-0408">Iron</keyword>
<dbReference type="PROSITE" id="PS51379">
    <property type="entry name" value="4FE4S_FER_2"/>
    <property type="match status" value="2"/>
</dbReference>
<evidence type="ECO:0000313" key="11">
    <source>
        <dbReference type="EMBL" id="SPF54017.1"/>
    </source>
</evidence>
<evidence type="ECO:0000256" key="2">
    <source>
        <dbReference type="ARBA" id="ARBA00022500"/>
    </source>
</evidence>
<dbReference type="PROSITE" id="PS00198">
    <property type="entry name" value="4FE4S_FER_1"/>
    <property type="match status" value="1"/>
</dbReference>